<dbReference type="Gene3D" id="1.10.20.140">
    <property type="match status" value="1"/>
</dbReference>
<evidence type="ECO:0000256" key="7">
    <source>
        <dbReference type="ARBA" id="ARBA00022840"/>
    </source>
</evidence>
<dbReference type="Gene3D" id="3.40.50.300">
    <property type="entry name" value="P-loop containing nucleotide triphosphate hydrolases"/>
    <property type="match status" value="1"/>
</dbReference>
<feature type="binding site" evidence="10">
    <location>
        <begin position="12"/>
        <end position="17"/>
    </location>
    <ligand>
        <name>substrate</name>
    </ligand>
</feature>
<dbReference type="InterPro" id="IPR039657">
    <property type="entry name" value="Dimethylallyltransferase"/>
</dbReference>
<evidence type="ECO:0000256" key="9">
    <source>
        <dbReference type="ARBA" id="ARBA00049563"/>
    </source>
</evidence>
<keyword evidence="15" id="KW-1185">Reference proteome</keyword>
<comment type="subunit">
    <text evidence="10">Monomer.</text>
</comment>
<proteinExistence type="inferred from homology"/>
<evidence type="ECO:0000313" key="14">
    <source>
        <dbReference type="EMBL" id="WLV25832.1"/>
    </source>
</evidence>
<dbReference type="NCBIfam" id="TIGR00174">
    <property type="entry name" value="miaA"/>
    <property type="match status" value="1"/>
</dbReference>
<evidence type="ECO:0000256" key="6">
    <source>
        <dbReference type="ARBA" id="ARBA00022741"/>
    </source>
</evidence>
<evidence type="ECO:0000256" key="13">
    <source>
        <dbReference type="RuleBase" id="RU003785"/>
    </source>
</evidence>
<evidence type="ECO:0000256" key="8">
    <source>
        <dbReference type="ARBA" id="ARBA00022842"/>
    </source>
</evidence>
<evidence type="ECO:0000256" key="4">
    <source>
        <dbReference type="ARBA" id="ARBA00022679"/>
    </source>
</evidence>
<comment type="similarity">
    <text evidence="3 10 13">Belongs to the IPP transferase family.</text>
</comment>
<evidence type="ECO:0000256" key="10">
    <source>
        <dbReference type="HAMAP-Rule" id="MF_00185"/>
    </source>
</evidence>
<evidence type="ECO:0000256" key="5">
    <source>
        <dbReference type="ARBA" id="ARBA00022694"/>
    </source>
</evidence>
<comment type="caution">
    <text evidence="10">Lacks conserved residue(s) required for the propagation of feature annotation.</text>
</comment>
<keyword evidence="7 10" id="KW-0067">ATP-binding</keyword>
<evidence type="ECO:0000256" key="11">
    <source>
        <dbReference type="RuleBase" id="RU003783"/>
    </source>
</evidence>
<reference evidence="14" key="1">
    <citation type="submission" date="2023-06" db="EMBL/GenBank/DDBJ databases">
        <title>A Treasure from Seagulls: Isolation and Description of Aciduricobacillus qingdaonensis gen. nov., sp. nov., a Rare Obligately Uric Acid-utilizing Member in the Family Bacillaceae.</title>
        <authorList>
            <person name="Liu W."/>
            <person name="Wang B."/>
        </authorList>
    </citation>
    <scope>NUCLEOTIDE SEQUENCE</scope>
    <source>
        <strain evidence="14">44XB</strain>
    </source>
</reference>
<comment type="function">
    <text evidence="2 10 12">Catalyzes the transfer of a dimethylallyl group onto the adenine at position 37 in tRNAs that read codons beginning with uridine, leading to the formation of N6-(dimethylallyl)adenosine (i(6)A).</text>
</comment>
<evidence type="ECO:0000256" key="2">
    <source>
        <dbReference type="ARBA" id="ARBA00003213"/>
    </source>
</evidence>
<feature type="site" description="Interaction with substrate tRNA" evidence="10">
    <location>
        <position position="101"/>
    </location>
</feature>
<dbReference type="InterPro" id="IPR027417">
    <property type="entry name" value="P-loop_NTPase"/>
</dbReference>
<dbReference type="HAMAP" id="MF_00185">
    <property type="entry name" value="IPP_trans"/>
    <property type="match status" value="1"/>
</dbReference>
<dbReference type="EMBL" id="CP129113">
    <property type="protein sequence ID" value="WLV25832.1"/>
    <property type="molecule type" value="Genomic_DNA"/>
</dbReference>
<dbReference type="Proteomes" id="UP001180087">
    <property type="component" value="Chromosome"/>
</dbReference>
<dbReference type="InterPro" id="IPR018022">
    <property type="entry name" value="IPT"/>
</dbReference>
<protein>
    <recommendedName>
        <fullName evidence="10">tRNA dimethylallyltransferase</fullName>
        <ecNumber evidence="10">2.5.1.75</ecNumber>
    </recommendedName>
    <alternativeName>
        <fullName evidence="10">Dimethylallyl diphosphate:tRNA dimethylallyltransferase</fullName>
        <shortName evidence="10">DMAPP:tRNA dimethylallyltransferase</shortName>
        <shortName evidence="10">DMATase</shortName>
    </alternativeName>
    <alternativeName>
        <fullName evidence="10">Isopentenyl-diphosphate:tRNA isopentenyltransferase</fullName>
        <shortName evidence="10">IPP transferase</shortName>
        <shortName evidence="10">IPPT</shortName>
        <shortName evidence="10">IPTase</shortName>
    </alternativeName>
</protein>
<name>A0ABY9KZK4_9BACI</name>
<dbReference type="EC" id="2.5.1.75" evidence="10"/>
<feature type="binding site" evidence="10">
    <location>
        <begin position="10"/>
        <end position="17"/>
    </location>
    <ligand>
        <name>ATP</name>
        <dbReference type="ChEBI" id="CHEBI:30616"/>
    </ligand>
</feature>
<evidence type="ECO:0000313" key="15">
    <source>
        <dbReference type="Proteomes" id="UP001180087"/>
    </source>
</evidence>
<comment type="catalytic activity">
    <reaction evidence="9 10 11">
        <text>adenosine(37) in tRNA + dimethylallyl diphosphate = N(6)-dimethylallyladenosine(37) in tRNA + diphosphate</text>
        <dbReference type="Rhea" id="RHEA:26482"/>
        <dbReference type="Rhea" id="RHEA-COMP:10162"/>
        <dbReference type="Rhea" id="RHEA-COMP:10375"/>
        <dbReference type="ChEBI" id="CHEBI:33019"/>
        <dbReference type="ChEBI" id="CHEBI:57623"/>
        <dbReference type="ChEBI" id="CHEBI:74411"/>
        <dbReference type="ChEBI" id="CHEBI:74415"/>
        <dbReference type="EC" id="2.5.1.75"/>
    </reaction>
</comment>
<evidence type="ECO:0000256" key="3">
    <source>
        <dbReference type="ARBA" id="ARBA00005842"/>
    </source>
</evidence>
<dbReference type="SUPFAM" id="SSF52540">
    <property type="entry name" value="P-loop containing nucleoside triphosphate hydrolases"/>
    <property type="match status" value="2"/>
</dbReference>
<dbReference type="RefSeq" id="WP_348029627.1">
    <property type="nucleotide sequence ID" value="NZ_CP129113.1"/>
</dbReference>
<dbReference type="PANTHER" id="PTHR11088">
    <property type="entry name" value="TRNA DIMETHYLALLYLTRANSFERASE"/>
    <property type="match status" value="1"/>
</dbReference>
<feature type="region of interest" description="Interaction with substrate tRNA" evidence="10">
    <location>
        <begin position="35"/>
        <end position="38"/>
    </location>
</feature>
<sequence length="316" mass="35591">MKKPVIAVIGPTAVGKTSLSIKLAQQFNGEVISGDSMQVYKGMDIGTAKVTPAEMAGIPHHMIDILDPCDPFTAADFQVMTKDLIGDLHDNGKLPIIAGGSGLYIQSVLYDYDFSNEVRDPAVTERLKKELEEKGAGELHARLCKVDPFQAEKIHPNNHRRLIRALEVFETTGKPMSESGMKQIANGDTTPYVIGLEMDRTLLYDRINKRVDKMMDEGLIDEVERLLKSGHEFCRPMRGIGYKELVPYIRGEITLPEAVEQLKQNSRRFAKRQYTWFRNKMDVNWFEITPQTADETFKQISHTVAGFLKDAENSSI</sequence>
<organism evidence="14 15">
    <name type="scientific">Aciduricibacillus chroicocephali</name>
    <dbReference type="NCBI Taxonomy" id="3054939"/>
    <lineage>
        <taxon>Bacteria</taxon>
        <taxon>Bacillati</taxon>
        <taxon>Bacillota</taxon>
        <taxon>Bacilli</taxon>
        <taxon>Bacillales</taxon>
        <taxon>Bacillaceae</taxon>
        <taxon>Aciduricibacillus</taxon>
    </lineage>
</organism>
<gene>
    <name evidence="10 14" type="primary">miaA</name>
    <name evidence="14" type="ORF">QR721_06405</name>
</gene>
<evidence type="ECO:0000256" key="12">
    <source>
        <dbReference type="RuleBase" id="RU003784"/>
    </source>
</evidence>
<accession>A0ABY9KZK4</accession>
<keyword evidence="8 10" id="KW-0460">Magnesium</keyword>
<dbReference type="Pfam" id="PF01715">
    <property type="entry name" value="IPPT"/>
    <property type="match status" value="1"/>
</dbReference>
<evidence type="ECO:0000256" key="1">
    <source>
        <dbReference type="ARBA" id="ARBA00001946"/>
    </source>
</evidence>
<keyword evidence="4 10" id="KW-0808">Transferase</keyword>
<dbReference type="PANTHER" id="PTHR11088:SF60">
    <property type="entry name" value="TRNA DIMETHYLALLYLTRANSFERASE"/>
    <property type="match status" value="1"/>
</dbReference>
<keyword evidence="6 10" id="KW-0547">Nucleotide-binding</keyword>
<feature type="site" description="Interaction with substrate tRNA" evidence="10">
    <location>
        <position position="119"/>
    </location>
</feature>
<dbReference type="GO" id="GO:0052381">
    <property type="term" value="F:tRNA dimethylallyltransferase activity"/>
    <property type="evidence" value="ECO:0007669"/>
    <property type="project" value="UniProtKB-EC"/>
</dbReference>
<keyword evidence="5 10" id="KW-0819">tRNA processing</keyword>
<comment type="cofactor">
    <cofactor evidence="1 10">
        <name>Mg(2+)</name>
        <dbReference type="ChEBI" id="CHEBI:18420"/>
    </cofactor>
</comment>